<sequence length="520" mass="58887">MAKKASSQAATQTAIAVPDAIDLIRFEKNLLQIGFFSAHDRRSAAPDLSRRIEQWVNRDGKKIRASAEFRSSLGLPSTADRDKYMAFMKIAMERKLREGEITNPIRFSGYSMLKALGLSDSGANYEDLNQWGMRMADTTITSEQIIYSSSRRQFMNKTVHVFRSFTRVGESDLNGSHQTVQFAVELEDWLLENLNQSYVVPEDFTQYRKLVRPTAKGIFVYLYVWFYASHGKDVEKDYAELCALLNVRAYQHVSKIRETMGLSLDDLVGIGYLRKWDIAPMSSKKGFKLILTPGRAILDVIASTQRRQLTHPANGAAPILQLTNEQSEISAALIARGINPEKARSLAQGRELAAVQEQLEYLDSEISRDLSRNGSRRIKNPAGFMIAFLESGQPIPTTFPSAIKRSEAKSRTNGTVKHREAQAAEDLAEMHLRDRYKSWCLDQATEAIESRFTPDELQDQFKTLRTRLAKDPQIAASLTRMTQDQRRRELLKALQKEVIAELDLASYEEWSLANGQGLLF</sequence>
<name>E8X687_GRATM</name>
<dbReference type="Proteomes" id="UP000000343">
    <property type="component" value="Plasmid pACIX901"/>
</dbReference>
<keyword evidence="2" id="KW-1185">Reference proteome</keyword>
<gene>
    <name evidence="1" type="ordered locus">AciX9_4192</name>
</gene>
<reference evidence="2" key="1">
    <citation type="submission" date="2011-01" db="EMBL/GenBank/DDBJ databases">
        <title>Complete sequence of plasmid1 of Acidobacterium sp. MP5ACTX9.</title>
        <authorList>
            <consortium name="US DOE Joint Genome Institute"/>
            <person name="Lucas S."/>
            <person name="Copeland A."/>
            <person name="Lapidus A."/>
            <person name="Cheng J.-F."/>
            <person name="Goodwin L."/>
            <person name="Pitluck S."/>
            <person name="Teshima H."/>
            <person name="Detter J.C."/>
            <person name="Han C."/>
            <person name="Tapia R."/>
            <person name="Land M."/>
            <person name="Hauser L."/>
            <person name="Kyrpides N."/>
            <person name="Ivanova N."/>
            <person name="Ovchinnikova G."/>
            <person name="Pagani I."/>
            <person name="Rawat S.R."/>
            <person name="Mannisto M."/>
            <person name="Haggblom M.M."/>
            <person name="Woyke T."/>
        </authorList>
    </citation>
    <scope>NUCLEOTIDE SEQUENCE [LARGE SCALE GENOMIC DNA]</scope>
    <source>
        <strain evidence="2">MP5ACTX9</strain>
        <plasmid evidence="2">Plasmid pACIX901</plasmid>
    </source>
</reference>
<dbReference type="AlphaFoldDB" id="E8X687"/>
<accession>E8X687</accession>
<dbReference type="KEGG" id="acm:AciX9_4192"/>
<dbReference type="EMBL" id="CP002481">
    <property type="protein sequence ID" value="ADW70971.1"/>
    <property type="molecule type" value="Genomic_DNA"/>
</dbReference>
<dbReference type="RefSeq" id="WP_013572883.1">
    <property type="nucleotide sequence ID" value="NC_015057.1"/>
</dbReference>
<protein>
    <recommendedName>
        <fullName evidence="3">Replication initiator protein A</fullName>
    </recommendedName>
</protein>
<organism evidence="2">
    <name type="scientific">Granulicella tundricola (strain ATCC BAA-1859 / DSM 23138 / MP5ACTX9)</name>
    <dbReference type="NCBI Taxonomy" id="1198114"/>
    <lineage>
        <taxon>Bacteria</taxon>
        <taxon>Pseudomonadati</taxon>
        <taxon>Acidobacteriota</taxon>
        <taxon>Terriglobia</taxon>
        <taxon>Terriglobales</taxon>
        <taxon>Acidobacteriaceae</taxon>
        <taxon>Granulicella</taxon>
    </lineage>
</organism>
<keyword evidence="1" id="KW-0614">Plasmid</keyword>
<evidence type="ECO:0000313" key="2">
    <source>
        <dbReference type="Proteomes" id="UP000000343"/>
    </source>
</evidence>
<evidence type="ECO:0000313" key="1">
    <source>
        <dbReference type="EMBL" id="ADW70971.1"/>
    </source>
</evidence>
<dbReference type="HOGENOM" id="CLU_533089_0_0_0"/>
<evidence type="ECO:0008006" key="3">
    <source>
        <dbReference type="Google" id="ProtNLM"/>
    </source>
</evidence>
<dbReference type="Pfam" id="PF10134">
    <property type="entry name" value="RPA"/>
    <property type="match status" value="1"/>
</dbReference>
<proteinExistence type="predicted"/>
<dbReference type="InterPro" id="IPR018777">
    <property type="entry name" value="Replication_initiator_prot_A"/>
</dbReference>
<geneLocation type="plasmid" evidence="1 2">
    <name>pACIX901</name>
</geneLocation>